<dbReference type="Pfam" id="PF13737">
    <property type="entry name" value="DDE_Tnp_1_5"/>
    <property type="match status" value="1"/>
</dbReference>
<dbReference type="EMBL" id="JAMPLM010000067">
    <property type="protein sequence ID" value="MEP1062463.1"/>
    <property type="molecule type" value="Genomic_DNA"/>
</dbReference>
<proteinExistence type="predicted"/>
<feature type="domain" description="Transposase DDE" evidence="1">
    <location>
        <begin position="1"/>
        <end position="64"/>
    </location>
</feature>
<gene>
    <name evidence="2" type="ORF">NDI38_29245</name>
</gene>
<dbReference type="InterPro" id="IPR025668">
    <property type="entry name" value="Tnp_DDE_dom"/>
</dbReference>
<protein>
    <submittedName>
        <fullName evidence="2">Transposase</fullName>
    </submittedName>
</protein>
<accession>A0ABV0KT94</accession>
<name>A0ABV0KT94_9CYAN</name>
<comment type="caution">
    <text evidence="2">The sequence shown here is derived from an EMBL/GenBank/DDBJ whole genome shotgun (WGS) entry which is preliminary data.</text>
</comment>
<organism evidence="2 3">
    <name type="scientific">Stenomitos frigidus AS-A4</name>
    <dbReference type="NCBI Taxonomy" id="2933935"/>
    <lineage>
        <taxon>Bacteria</taxon>
        <taxon>Bacillati</taxon>
        <taxon>Cyanobacteriota</taxon>
        <taxon>Cyanophyceae</taxon>
        <taxon>Leptolyngbyales</taxon>
        <taxon>Leptolyngbyaceae</taxon>
        <taxon>Stenomitos</taxon>
    </lineage>
</organism>
<evidence type="ECO:0000313" key="3">
    <source>
        <dbReference type="Proteomes" id="UP001476950"/>
    </source>
</evidence>
<evidence type="ECO:0000259" key="1">
    <source>
        <dbReference type="Pfam" id="PF13737"/>
    </source>
</evidence>
<sequence length="64" mass="7229">MLEQWVIPNFSGKSGALDFHSDLAICTMTMLKAVYKLAGRQCQEFLESILELMEIDLPVLDHST</sequence>
<keyword evidence="3" id="KW-1185">Reference proteome</keyword>
<dbReference type="RefSeq" id="WP_348250649.1">
    <property type="nucleotide sequence ID" value="NZ_JAMPLM010000067.1"/>
</dbReference>
<dbReference type="Proteomes" id="UP001476950">
    <property type="component" value="Unassembled WGS sequence"/>
</dbReference>
<reference evidence="2 3" key="1">
    <citation type="submission" date="2022-04" db="EMBL/GenBank/DDBJ databases">
        <title>Positive selection, recombination, and allopatry shape intraspecific diversity of widespread and dominant cyanobacteria.</title>
        <authorList>
            <person name="Wei J."/>
            <person name="Shu W."/>
            <person name="Hu C."/>
        </authorList>
    </citation>
    <scope>NUCLEOTIDE SEQUENCE [LARGE SCALE GENOMIC DNA]</scope>
    <source>
        <strain evidence="2 3">AS-A4</strain>
    </source>
</reference>
<evidence type="ECO:0000313" key="2">
    <source>
        <dbReference type="EMBL" id="MEP1062463.1"/>
    </source>
</evidence>